<feature type="domain" description="F-box" evidence="2">
    <location>
        <begin position="10"/>
        <end position="57"/>
    </location>
</feature>
<dbReference type="InterPro" id="IPR006553">
    <property type="entry name" value="Leu-rich_rpt_Cys-con_subtyp"/>
</dbReference>
<dbReference type="Gene3D" id="3.80.10.10">
    <property type="entry name" value="Ribonuclease Inhibitor"/>
    <property type="match status" value="2"/>
</dbReference>
<protein>
    <recommendedName>
        <fullName evidence="2">F-box domain-containing protein</fullName>
    </recommendedName>
</protein>
<evidence type="ECO:0000313" key="3">
    <source>
        <dbReference type="EMBL" id="CAD7198888.1"/>
    </source>
</evidence>
<dbReference type="InterPro" id="IPR001810">
    <property type="entry name" value="F-box_dom"/>
</dbReference>
<dbReference type="InterPro" id="IPR032675">
    <property type="entry name" value="LRR_dom_sf"/>
</dbReference>
<accession>A0A7R8VKZ7</accession>
<dbReference type="Pfam" id="PF12937">
    <property type="entry name" value="F-box-like"/>
    <property type="match status" value="1"/>
</dbReference>
<name>A0A7R8VKZ7_TIMDO</name>
<dbReference type="PANTHER" id="PTHR38926">
    <property type="entry name" value="F-BOX DOMAIN CONTAINING PROTEIN, EXPRESSED"/>
    <property type="match status" value="1"/>
</dbReference>
<dbReference type="AlphaFoldDB" id="A0A7R8VKZ7"/>
<reference evidence="3" key="1">
    <citation type="submission" date="2020-11" db="EMBL/GenBank/DDBJ databases">
        <authorList>
            <person name="Tran Van P."/>
        </authorList>
    </citation>
    <scope>NUCLEOTIDE SEQUENCE</scope>
</reference>
<dbReference type="SUPFAM" id="SSF81383">
    <property type="entry name" value="F-box domain"/>
    <property type="match status" value="1"/>
</dbReference>
<proteinExistence type="predicted"/>
<dbReference type="PANTHER" id="PTHR38926:SF5">
    <property type="entry name" value="F-BOX AND LEUCINE-RICH REPEAT PROTEIN 6"/>
    <property type="match status" value="1"/>
</dbReference>
<evidence type="ECO:0000259" key="2">
    <source>
        <dbReference type="PROSITE" id="PS50181"/>
    </source>
</evidence>
<dbReference type="SMART" id="SM00367">
    <property type="entry name" value="LRR_CC"/>
    <property type="match status" value="3"/>
</dbReference>
<keyword evidence="1" id="KW-0833">Ubl conjugation pathway</keyword>
<sequence length="474" mass="54559">MDSQEFLMDDANIEELPLELLVHIFSFLSLEELFSSIQHVCLYWKHVYESPILWSSVIYRPDLNTGESQMAQFLKQIPRLRKINVTRPIDADIFVDSVVQSCPDIHVFHVPNIYDLNCDHLETLVTRYPHLESFRIKIGQSDVGRFIEILSGLKRLKRLQIRVIFSTSFKGKLRPIADGCPSLKRLALIGSGYYVTSDDMTYFLEKKKDTLVYLNVQCLSLTPQVLKLLSSSKSLEDLKIGSMSIQKRSFAYFFGLTSRLKRLSIRYYRELEPALSEMFHIPWKSLSYLHLSYLTKMRLESIFCNCPSLETLYLDGADSLMTDEDFASIHKLSKLSKLRLYRFKLLRDRTAEFIAECGNMRYLKLSTCPAMSDESIGYLVRCEKMKELFIDHFNLTGSTLHRIECLLHLTLLQVTYCDDIDPGILGLERLDLEEMNPHLSGGRVVNDLGKGGRHLHCTRLGANPDLPVFGSLVQ</sequence>
<dbReference type="EMBL" id="OA566426">
    <property type="protein sequence ID" value="CAD7198888.1"/>
    <property type="molecule type" value="Genomic_DNA"/>
</dbReference>
<evidence type="ECO:0000256" key="1">
    <source>
        <dbReference type="ARBA" id="ARBA00022786"/>
    </source>
</evidence>
<dbReference type="PROSITE" id="PS50181">
    <property type="entry name" value="FBOX"/>
    <property type="match status" value="1"/>
</dbReference>
<dbReference type="InterPro" id="IPR036047">
    <property type="entry name" value="F-box-like_dom_sf"/>
</dbReference>
<dbReference type="SUPFAM" id="SSF52047">
    <property type="entry name" value="RNI-like"/>
    <property type="match status" value="2"/>
</dbReference>
<gene>
    <name evidence="3" type="ORF">TDIB3V08_LOCUS5162</name>
</gene>
<dbReference type="Gene3D" id="1.20.1280.50">
    <property type="match status" value="1"/>
</dbReference>
<organism evidence="3">
    <name type="scientific">Timema douglasi</name>
    <name type="common">Walking stick</name>
    <dbReference type="NCBI Taxonomy" id="61478"/>
    <lineage>
        <taxon>Eukaryota</taxon>
        <taxon>Metazoa</taxon>
        <taxon>Ecdysozoa</taxon>
        <taxon>Arthropoda</taxon>
        <taxon>Hexapoda</taxon>
        <taxon>Insecta</taxon>
        <taxon>Pterygota</taxon>
        <taxon>Neoptera</taxon>
        <taxon>Polyneoptera</taxon>
        <taxon>Phasmatodea</taxon>
        <taxon>Timematodea</taxon>
        <taxon>Timematoidea</taxon>
        <taxon>Timematidae</taxon>
        <taxon>Timema</taxon>
    </lineage>
</organism>